<feature type="region of interest" description="Disordered" evidence="2">
    <location>
        <begin position="492"/>
        <end position="587"/>
    </location>
</feature>
<evidence type="ECO:0000256" key="2">
    <source>
        <dbReference type="SAM" id="MobiDB-lite"/>
    </source>
</evidence>
<evidence type="ECO:0000313" key="5">
    <source>
        <dbReference type="Proteomes" id="UP000030745"/>
    </source>
</evidence>
<reference evidence="4 5" key="1">
    <citation type="journal article" date="2013" name="PLoS Genet.">
        <title>Distinctive expansion of potential virulence genes in the genome of the oomycete fish pathogen Saprolegnia parasitica.</title>
        <authorList>
            <person name="Jiang R.H."/>
            <person name="de Bruijn I."/>
            <person name="Haas B.J."/>
            <person name="Belmonte R."/>
            <person name="Lobach L."/>
            <person name="Christie J."/>
            <person name="van den Ackerveken G."/>
            <person name="Bottin A."/>
            <person name="Bulone V."/>
            <person name="Diaz-Moreno S.M."/>
            <person name="Dumas B."/>
            <person name="Fan L."/>
            <person name="Gaulin E."/>
            <person name="Govers F."/>
            <person name="Grenville-Briggs L.J."/>
            <person name="Horner N.R."/>
            <person name="Levin J.Z."/>
            <person name="Mammella M."/>
            <person name="Meijer H.J."/>
            <person name="Morris P."/>
            <person name="Nusbaum C."/>
            <person name="Oome S."/>
            <person name="Phillips A.J."/>
            <person name="van Rooyen D."/>
            <person name="Rzeszutek E."/>
            <person name="Saraiva M."/>
            <person name="Secombes C.J."/>
            <person name="Seidl M.F."/>
            <person name="Snel B."/>
            <person name="Stassen J.H."/>
            <person name="Sykes S."/>
            <person name="Tripathy S."/>
            <person name="van den Berg H."/>
            <person name="Vega-Arreguin J.C."/>
            <person name="Wawra S."/>
            <person name="Young S.K."/>
            <person name="Zeng Q."/>
            <person name="Dieguez-Uribeondo J."/>
            <person name="Russ C."/>
            <person name="Tyler B.M."/>
            <person name="van West P."/>
        </authorList>
    </citation>
    <scope>NUCLEOTIDE SEQUENCE [LARGE SCALE GENOMIC DNA]</scope>
    <source>
        <strain evidence="4 5">CBS 223.65</strain>
    </source>
</reference>
<feature type="compositionally biased region" description="Pro residues" evidence="2">
    <location>
        <begin position="496"/>
        <end position="514"/>
    </location>
</feature>
<dbReference type="RefSeq" id="XP_012201837.1">
    <property type="nucleotide sequence ID" value="XM_012346447.1"/>
</dbReference>
<dbReference type="Gene3D" id="1.25.10.10">
    <property type="entry name" value="Leucine-rich Repeat Variant"/>
    <property type="match status" value="1"/>
</dbReference>
<dbReference type="OrthoDB" id="78088at2759"/>
<feature type="domain" description="Wings apart-like protein C-terminal" evidence="3">
    <location>
        <begin position="80"/>
        <end position="355"/>
    </location>
</feature>
<dbReference type="KEGG" id="spar:SPRG_06984"/>
<gene>
    <name evidence="4" type="ORF">SPRG_06984</name>
</gene>
<comment type="similarity">
    <text evidence="1">Belongs to the WAPL family.</text>
</comment>
<keyword evidence="5" id="KW-1185">Reference proteome</keyword>
<dbReference type="PANTHER" id="PTHR22100">
    <property type="entry name" value="WINGS APART-LIKE PROTEIN HOMOLOG"/>
    <property type="match status" value="1"/>
</dbReference>
<dbReference type="SUPFAM" id="SSF48371">
    <property type="entry name" value="ARM repeat"/>
    <property type="match status" value="1"/>
</dbReference>
<dbReference type="EMBL" id="KK583217">
    <property type="protein sequence ID" value="KDO27397.1"/>
    <property type="molecule type" value="Genomic_DNA"/>
</dbReference>
<dbReference type="Pfam" id="PF07814">
    <property type="entry name" value="WAPL"/>
    <property type="match status" value="1"/>
</dbReference>
<dbReference type="InterPro" id="IPR016024">
    <property type="entry name" value="ARM-type_fold"/>
</dbReference>
<dbReference type="OMA" id="KLHAHIG"/>
<evidence type="ECO:0000313" key="4">
    <source>
        <dbReference type="EMBL" id="KDO27397.1"/>
    </source>
</evidence>
<sequence length="587" mass="63273">MQTTAHLQHHGGSTTAGEQVEYLLQGLEGGTDASCAASAYTLATMCSSHHPRQATGPAVNGAMTGRFLLRAQGGLTDCVRLIEILAPESRDHALVYCMMGLLYFVTLDRENADAVTTPALRAVLHVLQLDDAKHWTLVADATPSPTTVVTPRARMLVKKKKTTTKRASTTPRDDMEALLRLEPSFRTLPSLSLCEIVLGILYNTLLDKAESHFGVAAAPTATRVVETRKQLLREEHGLDIIARRGLSSVSLRVLDQASYLDPLNQAYLVTHTAVLPTLFQGLLIASPMADDAEQYLCALRLVINLTHKNADACTIIANLHGARALTTTFCSLVSTSSDFDLVLLLLSALINCVELDARNRADVWSDSKHLVDHCMGFLTQHGTVSAEDVVLRGSMALFLGCLVRDRPADANAVRQALPNQSFSLLLASLLAFAKLHAHIGALTPEILATCVQVETELKRLEGDKTALSAIQAAVAGPDAEVAAIYAKIAAASPPRSASPPKRPPRPSPTCPSTPPADAFRLQVHRTVEVDDDSDDLSTSRNTHRRTPTVSIGQRRPTPSPKTPMPVLEQVDDGDFAVTDADPAHRRP</sequence>
<dbReference type="InterPro" id="IPR022771">
    <property type="entry name" value="WAPL_C"/>
</dbReference>
<accession>A0A067CKT3</accession>
<organism evidence="4 5">
    <name type="scientific">Saprolegnia parasitica (strain CBS 223.65)</name>
    <dbReference type="NCBI Taxonomy" id="695850"/>
    <lineage>
        <taxon>Eukaryota</taxon>
        <taxon>Sar</taxon>
        <taxon>Stramenopiles</taxon>
        <taxon>Oomycota</taxon>
        <taxon>Saprolegniomycetes</taxon>
        <taxon>Saprolegniales</taxon>
        <taxon>Saprolegniaceae</taxon>
        <taxon>Saprolegnia</taxon>
    </lineage>
</organism>
<dbReference type="PANTHER" id="PTHR22100:SF13">
    <property type="entry name" value="WINGS APART-LIKE PROTEIN HOMOLOG"/>
    <property type="match status" value="1"/>
</dbReference>
<dbReference type="AlphaFoldDB" id="A0A067CKT3"/>
<proteinExistence type="inferred from homology"/>
<name>A0A067CKT3_SAPPC</name>
<evidence type="ECO:0000256" key="1">
    <source>
        <dbReference type="ARBA" id="ARBA00006854"/>
    </source>
</evidence>
<dbReference type="Proteomes" id="UP000030745">
    <property type="component" value="Unassembled WGS sequence"/>
</dbReference>
<dbReference type="InterPro" id="IPR039874">
    <property type="entry name" value="WAPL"/>
</dbReference>
<evidence type="ECO:0000259" key="3">
    <source>
        <dbReference type="Pfam" id="PF07814"/>
    </source>
</evidence>
<dbReference type="GeneID" id="24129295"/>
<protein>
    <recommendedName>
        <fullName evidence="3">Wings apart-like protein C-terminal domain-containing protein</fullName>
    </recommendedName>
</protein>
<dbReference type="InterPro" id="IPR011989">
    <property type="entry name" value="ARM-like"/>
</dbReference>
<dbReference type="STRING" id="695850.A0A067CKT3"/>
<dbReference type="VEuPathDB" id="FungiDB:SPRG_06984"/>